<proteinExistence type="predicted"/>
<feature type="compositionally biased region" description="Polar residues" evidence="1">
    <location>
        <begin position="35"/>
        <end position="44"/>
    </location>
</feature>
<gene>
    <name evidence="3" type="ORF">LPU83_3866</name>
</gene>
<evidence type="ECO:0000256" key="1">
    <source>
        <dbReference type="SAM" id="MobiDB-lite"/>
    </source>
</evidence>
<reference evidence="3" key="1">
    <citation type="submission" date="2013-11" db="EMBL/GenBank/DDBJ databases">
        <title>Draft genome sequence of the broad-host-range Rhizobium sp. LPU83 strain, a member of the low-genetic diversity Oregon-like Rhizobium sp. group.</title>
        <authorList>
            <person name="Wibberg D."/>
            <person name="Puehler A."/>
            <person name="Schlueter A."/>
        </authorList>
    </citation>
    <scope>NUCLEOTIDE SEQUENCE [LARGE SCALE GENOMIC DNA]</scope>
    <source>
        <strain evidence="3">LPU83</strain>
    </source>
</reference>
<dbReference type="HOGENOM" id="CLU_1214030_0_0_5"/>
<evidence type="ECO:0000313" key="3">
    <source>
        <dbReference type="EMBL" id="CDM59502.1"/>
    </source>
</evidence>
<dbReference type="Proteomes" id="UP000019443">
    <property type="component" value="Chromosome"/>
</dbReference>
<sequence>MVSPGGSPRVRAKISSATSSTSLGTRASRVLSCSRPGTPSSMNRACQRQTAVLLTPAVRIIAAVPSPSASGQHDPGAPDVLLGGAVVNDHLQALRSVGFKWTVMPVGILKARTPANSWESHEGPLCRYQSSRVLVTVSVRRRDGDDTNHRHRFAVHGLKPSSRHRMAAILMWVLLAPVFLPTFIAIPLPALATQGIALFSMASPLSLRWFPARASRRQANLKLRGLRP</sequence>
<keyword evidence="2" id="KW-1133">Transmembrane helix</keyword>
<dbReference type="AlphaFoldDB" id="W6RE07"/>
<keyword evidence="4" id="KW-1185">Reference proteome</keyword>
<feature type="compositionally biased region" description="Polar residues" evidence="1">
    <location>
        <begin position="15"/>
        <end position="25"/>
    </location>
</feature>
<feature type="region of interest" description="Disordered" evidence="1">
    <location>
        <begin position="1"/>
        <end position="44"/>
    </location>
</feature>
<dbReference type="eggNOG" id="ENOG50310XR">
    <property type="taxonomic scope" value="Bacteria"/>
</dbReference>
<dbReference type="EMBL" id="HG916852">
    <property type="protein sequence ID" value="CDM59502.1"/>
    <property type="molecule type" value="Genomic_DNA"/>
</dbReference>
<accession>W6RE07</accession>
<dbReference type="PATRIC" id="fig|348824.6.peg.4151"/>
<name>W6RE07_9HYPH</name>
<organism evidence="3 4">
    <name type="scientific">Rhizobium favelukesii</name>
    <dbReference type="NCBI Taxonomy" id="348824"/>
    <lineage>
        <taxon>Bacteria</taxon>
        <taxon>Pseudomonadati</taxon>
        <taxon>Pseudomonadota</taxon>
        <taxon>Alphaproteobacteria</taxon>
        <taxon>Hyphomicrobiales</taxon>
        <taxon>Rhizobiaceae</taxon>
        <taxon>Rhizobium/Agrobacterium group</taxon>
        <taxon>Rhizobium</taxon>
    </lineage>
</organism>
<feature type="transmembrane region" description="Helical" evidence="2">
    <location>
        <begin position="166"/>
        <end position="186"/>
    </location>
</feature>
<keyword evidence="2" id="KW-0812">Transmembrane</keyword>
<evidence type="ECO:0000256" key="2">
    <source>
        <dbReference type="SAM" id="Phobius"/>
    </source>
</evidence>
<evidence type="ECO:0000313" key="4">
    <source>
        <dbReference type="Proteomes" id="UP000019443"/>
    </source>
</evidence>
<protein>
    <submittedName>
        <fullName evidence="3">Uncharacterized protein</fullName>
    </submittedName>
</protein>
<keyword evidence="2" id="KW-0472">Membrane</keyword>
<dbReference type="KEGG" id="rhl:LPU83_3866"/>